<keyword evidence="2" id="KW-0808">Transferase</keyword>
<dbReference type="GO" id="GO:0016301">
    <property type="term" value="F:kinase activity"/>
    <property type="evidence" value="ECO:0007669"/>
    <property type="project" value="UniProtKB-KW"/>
</dbReference>
<evidence type="ECO:0000256" key="2">
    <source>
        <dbReference type="ARBA" id="ARBA00022679"/>
    </source>
</evidence>
<accession>A0A395LFV4</accession>
<comment type="similarity">
    <text evidence="1">Belongs to the carbohydrate kinase PfkB family.</text>
</comment>
<evidence type="ECO:0000256" key="3">
    <source>
        <dbReference type="ARBA" id="ARBA00022777"/>
    </source>
</evidence>
<evidence type="ECO:0000313" key="6">
    <source>
        <dbReference type="Proteomes" id="UP000254101"/>
    </source>
</evidence>
<protein>
    <submittedName>
        <fullName evidence="5">Sugar kinase</fullName>
    </submittedName>
</protein>
<feature type="domain" description="Carbohydrate kinase PfkB" evidence="4">
    <location>
        <begin position="15"/>
        <end position="327"/>
    </location>
</feature>
<dbReference type="OrthoDB" id="9776822at2"/>
<dbReference type="InterPro" id="IPR029056">
    <property type="entry name" value="Ribokinase-like"/>
</dbReference>
<comment type="caution">
    <text evidence="5">The sequence shown here is derived from an EMBL/GenBank/DDBJ whole genome shotgun (WGS) entry which is preliminary data.</text>
</comment>
<dbReference type="Proteomes" id="UP000254101">
    <property type="component" value="Unassembled WGS sequence"/>
</dbReference>
<proteinExistence type="inferred from homology"/>
<evidence type="ECO:0000313" key="5">
    <source>
        <dbReference type="EMBL" id="RDS75668.1"/>
    </source>
</evidence>
<dbReference type="InterPro" id="IPR011611">
    <property type="entry name" value="PfkB_dom"/>
</dbReference>
<reference evidence="5 6" key="1">
    <citation type="submission" date="2018-07" db="EMBL/GenBank/DDBJ databases">
        <title>Erythrobacter nanhaiensis sp. nov., a novel member of the genus Erythrobacter isolated from the South China Sea.</title>
        <authorList>
            <person name="Chen X."/>
            <person name="Liu J."/>
        </authorList>
    </citation>
    <scope>NUCLEOTIDE SEQUENCE [LARGE SCALE GENOMIC DNA]</scope>
    <source>
        <strain evidence="5 6">S-5</strain>
    </source>
</reference>
<dbReference type="SUPFAM" id="SSF53613">
    <property type="entry name" value="Ribokinase-like"/>
    <property type="match status" value="1"/>
</dbReference>
<keyword evidence="6" id="KW-1185">Reference proteome</keyword>
<dbReference type="Pfam" id="PF00294">
    <property type="entry name" value="PfkB"/>
    <property type="match status" value="1"/>
</dbReference>
<dbReference type="AlphaFoldDB" id="A0A395LFV4"/>
<name>A0A395LFV4_9SPHN</name>
<evidence type="ECO:0000259" key="4">
    <source>
        <dbReference type="Pfam" id="PF00294"/>
    </source>
</evidence>
<dbReference type="RefSeq" id="WP_115492935.1">
    <property type="nucleotide sequence ID" value="NZ_JACHWW010000002.1"/>
</dbReference>
<dbReference type="PANTHER" id="PTHR43320:SF2">
    <property type="entry name" value="2-DEHYDRO-3-DEOXYGLUCONOKINASE_2-DEHYDRO-3-DEOXYGALACTONOKINASE"/>
    <property type="match status" value="1"/>
</dbReference>
<evidence type="ECO:0000256" key="1">
    <source>
        <dbReference type="ARBA" id="ARBA00010688"/>
    </source>
</evidence>
<dbReference type="EMBL" id="QRBB01000002">
    <property type="protein sequence ID" value="RDS75668.1"/>
    <property type="molecule type" value="Genomic_DNA"/>
</dbReference>
<dbReference type="Gene3D" id="3.40.1190.20">
    <property type="match status" value="1"/>
</dbReference>
<dbReference type="CDD" id="cd01166">
    <property type="entry name" value="KdgK"/>
    <property type="match status" value="1"/>
</dbReference>
<dbReference type="PANTHER" id="PTHR43320">
    <property type="entry name" value="SUGAR KINASE"/>
    <property type="match status" value="1"/>
</dbReference>
<organism evidence="5 6">
    <name type="scientific">Alteriqipengyuania lutimaris</name>
    <dbReference type="NCBI Taxonomy" id="1538146"/>
    <lineage>
        <taxon>Bacteria</taxon>
        <taxon>Pseudomonadati</taxon>
        <taxon>Pseudomonadota</taxon>
        <taxon>Alphaproteobacteria</taxon>
        <taxon>Sphingomonadales</taxon>
        <taxon>Erythrobacteraceae</taxon>
        <taxon>Alteriqipengyuania</taxon>
    </lineage>
</organism>
<keyword evidence="3 5" id="KW-0418">Kinase</keyword>
<gene>
    <name evidence="5" type="ORF">DL238_13235</name>
</gene>
<dbReference type="InterPro" id="IPR052700">
    <property type="entry name" value="Carb_kinase_PfkB-like"/>
</dbReference>
<sequence length="345" mass="35807">MAGPVNAAPKVGPTVCFGEMLLRLSPRPGTPLASANCLDLAVGGAEANVAVALAGLGWPTRMVTALPDNPLARRAIGQLRSAGVDCGFIAQAEGRIGLYFFEPPSGPIGGRVTYDRAGSAFCDSPPAAFDFAAALEGASLFHMSGITAALGPAGVELARAALAAASDAGVPICFDGNYRANLWDAWDSDPRATLTELVGNAHILIGNHRDISLLLGKTFSGDGPDRRREAAEAAFAAFPNLEVIASTARHIESATANRLAARVDLQESHWQTDEVRIAPIVDRIGTGDAFAAGVLLRWLEGHSAQEMAKTGLALAAMKHGVPGDSICVTRSEMEAFNPAGSDVSR</sequence>